<feature type="region of interest" description="Disordered" evidence="9">
    <location>
        <begin position="44"/>
        <end position="68"/>
    </location>
</feature>
<evidence type="ECO:0000256" key="3">
    <source>
        <dbReference type="ARBA" id="ARBA00022598"/>
    </source>
</evidence>
<evidence type="ECO:0000256" key="9">
    <source>
        <dbReference type="SAM" id="MobiDB-lite"/>
    </source>
</evidence>
<evidence type="ECO:0000313" key="11">
    <source>
        <dbReference type="EMBL" id="PNX85673.1"/>
    </source>
</evidence>
<keyword evidence="7" id="KW-0030">Aminoacyl-tRNA synthetase</keyword>
<evidence type="ECO:0000256" key="7">
    <source>
        <dbReference type="ARBA" id="ARBA00023146"/>
    </source>
</evidence>
<dbReference type="Proteomes" id="UP000236291">
    <property type="component" value="Unassembled WGS sequence"/>
</dbReference>
<dbReference type="GO" id="GO:0004820">
    <property type="term" value="F:glycine-tRNA ligase activity"/>
    <property type="evidence" value="ECO:0007669"/>
    <property type="project" value="UniProtKB-EC"/>
</dbReference>
<feature type="chain" id="PRO_5014330486" description="glycine--tRNA ligase" evidence="10">
    <location>
        <begin position="24"/>
        <end position="122"/>
    </location>
</feature>
<dbReference type="InterPro" id="IPR045864">
    <property type="entry name" value="aa-tRNA-synth_II/BPL/LPL"/>
</dbReference>
<evidence type="ECO:0000256" key="5">
    <source>
        <dbReference type="ARBA" id="ARBA00022840"/>
    </source>
</evidence>
<feature type="non-terminal residue" evidence="11">
    <location>
        <position position="122"/>
    </location>
</feature>
<reference evidence="11 12" key="2">
    <citation type="journal article" date="2017" name="Front. Plant Sci.">
        <title>Gene Classification and Mining of Molecular Markers Useful in Red Clover (Trifolium pratense) Breeding.</title>
        <authorList>
            <person name="Istvanek J."/>
            <person name="Dluhosova J."/>
            <person name="Dluhos P."/>
            <person name="Patkova L."/>
            <person name="Nedelnik J."/>
            <person name="Repkova J."/>
        </authorList>
    </citation>
    <scope>NUCLEOTIDE SEQUENCE [LARGE SCALE GENOMIC DNA]</scope>
    <source>
        <strain evidence="12">cv. Tatra</strain>
        <tissue evidence="11">Young leaves</tissue>
    </source>
</reference>
<dbReference type="PANTHER" id="PTHR30075">
    <property type="entry name" value="GLYCYL-TRNA SYNTHETASE"/>
    <property type="match status" value="1"/>
</dbReference>
<name>A0A2K3M4J3_TRIPR</name>
<keyword evidence="4" id="KW-0547">Nucleotide-binding</keyword>
<evidence type="ECO:0000256" key="4">
    <source>
        <dbReference type="ARBA" id="ARBA00022741"/>
    </source>
</evidence>
<evidence type="ECO:0000313" key="12">
    <source>
        <dbReference type="Proteomes" id="UP000236291"/>
    </source>
</evidence>
<dbReference type="Gene3D" id="3.30.930.10">
    <property type="entry name" value="Bira Bifunctional Protein, Domain 2"/>
    <property type="match status" value="1"/>
</dbReference>
<dbReference type="STRING" id="57577.A0A2K3M4J3"/>
<keyword evidence="6" id="KW-0648">Protein biosynthesis</keyword>
<organism evidence="11 12">
    <name type="scientific">Trifolium pratense</name>
    <name type="common">Red clover</name>
    <dbReference type="NCBI Taxonomy" id="57577"/>
    <lineage>
        <taxon>Eukaryota</taxon>
        <taxon>Viridiplantae</taxon>
        <taxon>Streptophyta</taxon>
        <taxon>Embryophyta</taxon>
        <taxon>Tracheophyta</taxon>
        <taxon>Spermatophyta</taxon>
        <taxon>Magnoliopsida</taxon>
        <taxon>eudicotyledons</taxon>
        <taxon>Gunneridae</taxon>
        <taxon>Pentapetalae</taxon>
        <taxon>rosids</taxon>
        <taxon>fabids</taxon>
        <taxon>Fabales</taxon>
        <taxon>Fabaceae</taxon>
        <taxon>Papilionoideae</taxon>
        <taxon>50 kb inversion clade</taxon>
        <taxon>NPAAA clade</taxon>
        <taxon>Hologalegina</taxon>
        <taxon>IRL clade</taxon>
        <taxon>Trifolieae</taxon>
        <taxon>Trifolium</taxon>
    </lineage>
</organism>
<sequence>MMTSISIMALPLVISVFKPLTTTTHRLHHSTLLRRRRFTTIPTLSATTTPSHSTSISHHSSSSSSPQKLPSLTFQQAIQRLQEYWASVGCSIMQCSNTEVGAGTMNPLTYLRVLGPEPWNVA</sequence>
<dbReference type="SUPFAM" id="SSF55681">
    <property type="entry name" value="Class II aaRS and biotin synthetases"/>
    <property type="match status" value="1"/>
</dbReference>
<dbReference type="GO" id="GO:0005524">
    <property type="term" value="F:ATP binding"/>
    <property type="evidence" value="ECO:0007669"/>
    <property type="project" value="UniProtKB-KW"/>
</dbReference>
<reference evidence="11 12" key="1">
    <citation type="journal article" date="2014" name="Am. J. Bot.">
        <title>Genome assembly and annotation for red clover (Trifolium pratense; Fabaceae).</title>
        <authorList>
            <person name="Istvanek J."/>
            <person name="Jaros M."/>
            <person name="Krenek A."/>
            <person name="Repkova J."/>
        </authorList>
    </citation>
    <scope>NUCLEOTIDE SEQUENCE [LARGE SCALE GENOMIC DNA]</scope>
    <source>
        <strain evidence="12">cv. Tatra</strain>
        <tissue evidence="11">Young leaves</tissue>
    </source>
</reference>
<comment type="caution">
    <text evidence="11">The sequence shown here is derived from an EMBL/GenBank/DDBJ whole genome shotgun (WGS) entry which is preliminary data.</text>
</comment>
<dbReference type="AlphaFoldDB" id="A0A2K3M4J3"/>
<gene>
    <name evidence="11" type="ORF">L195_g041744</name>
</gene>
<dbReference type="GO" id="GO:0005739">
    <property type="term" value="C:mitochondrion"/>
    <property type="evidence" value="ECO:0007669"/>
    <property type="project" value="TreeGrafter"/>
</dbReference>
<dbReference type="Pfam" id="PF02091">
    <property type="entry name" value="tRNA-synt_2e"/>
    <property type="match status" value="1"/>
</dbReference>
<feature type="signal peptide" evidence="10">
    <location>
        <begin position="1"/>
        <end position="23"/>
    </location>
</feature>
<evidence type="ECO:0000256" key="6">
    <source>
        <dbReference type="ARBA" id="ARBA00022917"/>
    </source>
</evidence>
<comment type="similarity">
    <text evidence="1">Belongs to the class-II aminoacyl-tRNA synthetase family.</text>
</comment>
<dbReference type="GO" id="GO:0009570">
    <property type="term" value="C:chloroplast stroma"/>
    <property type="evidence" value="ECO:0007669"/>
    <property type="project" value="TreeGrafter"/>
</dbReference>
<proteinExistence type="inferred from homology"/>
<keyword evidence="5" id="KW-0067">ATP-binding</keyword>
<keyword evidence="3 11" id="KW-0436">Ligase</keyword>
<dbReference type="PANTHER" id="PTHR30075:SF2">
    <property type="entry name" value="GLYCINE--TRNA LIGASE, CHLOROPLASTIC_MITOCHONDRIAL 2"/>
    <property type="match status" value="1"/>
</dbReference>
<accession>A0A2K3M4J3</accession>
<dbReference type="EMBL" id="ASHM01049331">
    <property type="protein sequence ID" value="PNX85673.1"/>
    <property type="molecule type" value="Genomic_DNA"/>
</dbReference>
<dbReference type="InterPro" id="IPR006194">
    <property type="entry name" value="Gly-tRNA-synth_heterodimer"/>
</dbReference>
<evidence type="ECO:0000256" key="1">
    <source>
        <dbReference type="ARBA" id="ARBA00008226"/>
    </source>
</evidence>
<evidence type="ECO:0000256" key="2">
    <source>
        <dbReference type="ARBA" id="ARBA00012829"/>
    </source>
</evidence>
<dbReference type="PROSITE" id="PS50861">
    <property type="entry name" value="AA_TRNA_LIGASE_II_GLYAB"/>
    <property type="match status" value="1"/>
</dbReference>
<dbReference type="GO" id="GO:0006426">
    <property type="term" value="P:glycyl-tRNA aminoacylation"/>
    <property type="evidence" value="ECO:0007669"/>
    <property type="project" value="InterPro"/>
</dbReference>
<keyword evidence="10" id="KW-0732">Signal</keyword>
<dbReference type="ExpressionAtlas" id="A0A2K3M4J3">
    <property type="expression patterns" value="baseline"/>
</dbReference>
<evidence type="ECO:0000256" key="8">
    <source>
        <dbReference type="ARBA" id="ARBA00047937"/>
    </source>
</evidence>
<evidence type="ECO:0000256" key="10">
    <source>
        <dbReference type="SAM" id="SignalP"/>
    </source>
</evidence>
<comment type="catalytic activity">
    <reaction evidence="8">
        <text>tRNA(Gly) + glycine + ATP = glycyl-tRNA(Gly) + AMP + diphosphate</text>
        <dbReference type="Rhea" id="RHEA:16013"/>
        <dbReference type="Rhea" id="RHEA-COMP:9664"/>
        <dbReference type="Rhea" id="RHEA-COMP:9683"/>
        <dbReference type="ChEBI" id="CHEBI:30616"/>
        <dbReference type="ChEBI" id="CHEBI:33019"/>
        <dbReference type="ChEBI" id="CHEBI:57305"/>
        <dbReference type="ChEBI" id="CHEBI:78442"/>
        <dbReference type="ChEBI" id="CHEBI:78522"/>
        <dbReference type="ChEBI" id="CHEBI:456215"/>
        <dbReference type="EC" id="6.1.1.14"/>
    </reaction>
</comment>
<protein>
    <recommendedName>
        <fullName evidence="2">glycine--tRNA ligase</fullName>
        <ecNumber evidence="2">6.1.1.14</ecNumber>
    </recommendedName>
</protein>
<dbReference type="EC" id="6.1.1.14" evidence="2"/>
<dbReference type="InterPro" id="IPR002310">
    <property type="entry name" value="Gly-tRNA_ligase_asu"/>
</dbReference>